<keyword evidence="1" id="KW-1133">Transmembrane helix</keyword>
<dbReference type="AlphaFoldDB" id="A0A6J6S265"/>
<keyword evidence="1" id="KW-0812">Transmembrane</keyword>
<name>A0A6J6S265_9ZZZZ</name>
<organism evidence="2">
    <name type="scientific">freshwater metagenome</name>
    <dbReference type="NCBI Taxonomy" id="449393"/>
    <lineage>
        <taxon>unclassified sequences</taxon>
        <taxon>metagenomes</taxon>
        <taxon>ecological metagenomes</taxon>
    </lineage>
</organism>
<dbReference type="EMBL" id="CAEZYS010000012">
    <property type="protein sequence ID" value="CAB4728906.1"/>
    <property type="molecule type" value="Genomic_DNA"/>
</dbReference>
<accession>A0A6J6S265</accession>
<feature type="transmembrane region" description="Helical" evidence="1">
    <location>
        <begin position="136"/>
        <end position="163"/>
    </location>
</feature>
<gene>
    <name evidence="2" type="ORF">UFOPK2782_00182</name>
    <name evidence="3" type="ORF">UFOPK3828_00448</name>
</gene>
<feature type="transmembrane region" description="Helical" evidence="1">
    <location>
        <begin position="31"/>
        <end position="49"/>
    </location>
</feature>
<dbReference type="EMBL" id="CAFBNP010000062">
    <property type="protein sequence ID" value="CAB4952261.1"/>
    <property type="molecule type" value="Genomic_DNA"/>
</dbReference>
<sequence length="205" mass="22618">MSSFNDSTSSASNQVETSIEIQLTNRDRKTVFFRGILVFPVVIFIASFTQSKQAGAAFGGLLFMPALLALLVRGIYPSYVLSFNKAMLELNARISAYALLLTDEYPSIEANPNIKVELPEIAGGAKLSRVLPLVKWFFAIPLFILGIIYAAIGLVLTFFAWIITSATGNYPESVATYVLATIEFWNRLYGYAVILVTDDYPSFSL</sequence>
<protein>
    <submittedName>
        <fullName evidence="2">Unannotated protein</fullName>
    </submittedName>
</protein>
<reference evidence="2" key="1">
    <citation type="submission" date="2020-05" db="EMBL/GenBank/DDBJ databases">
        <authorList>
            <person name="Chiriac C."/>
            <person name="Salcher M."/>
            <person name="Ghai R."/>
            <person name="Kavagutti S V."/>
        </authorList>
    </citation>
    <scope>NUCLEOTIDE SEQUENCE</scope>
</reference>
<proteinExistence type="predicted"/>
<evidence type="ECO:0000313" key="3">
    <source>
        <dbReference type="EMBL" id="CAB4952261.1"/>
    </source>
</evidence>
<feature type="transmembrane region" description="Helical" evidence="1">
    <location>
        <begin position="55"/>
        <end position="76"/>
    </location>
</feature>
<evidence type="ECO:0000313" key="2">
    <source>
        <dbReference type="EMBL" id="CAB4728906.1"/>
    </source>
</evidence>
<evidence type="ECO:0000256" key="1">
    <source>
        <dbReference type="SAM" id="Phobius"/>
    </source>
</evidence>
<keyword evidence="1" id="KW-0472">Membrane</keyword>